<dbReference type="Gene3D" id="1.20.1250.20">
    <property type="entry name" value="MFS general substrate transporter like domains"/>
    <property type="match status" value="2"/>
</dbReference>
<evidence type="ECO:0000256" key="3">
    <source>
        <dbReference type="ARBA" id="ARBA00023136"/>
    </source>
</evidence>
<name>A0A5S9MQ31_9GAMM</name>
<dbReference type="Pfam" id="PF07690">
    <property type="entry name" value="MFS_1"/>
    <property type="match status" value="1"/>
</dbReference>
<feature type="transmembrane region" description="Helical" evidence="4">
    <location>
        <begin position="230"/>
        <end position="251"/>
    </location>
</feature>
<feature type="transmembrane region" description="Helical" evidence="4">
    <location>
        <begin position="178"/>
        <end position="198"/>
    </location>
</feature>
<dbReference type="InterPro" id="IPR011701">
    <property type="entry name" value="MFS"/>
</dbReference>
<keyword evidence="7" id="KW-1185">Reference proteome</keyword>
<dbReference type="GO" id="GO:0022857">
    <property type="term" value="F:transmembrane transporter activity"/>
    <property type="evidence" value="ECO:0007669"/>
    <property type="project" value="InterPro"/>
</dbReference>
<feature type="transmembrane region" description="Helical" evidence="4">
    <location>
        <begin position="12"/>
        <end position="31"/>
    </location>
</feature>
<organism evidence="6 7">
    <name type="scientific">BD1-7 clade bacterium</name>
    <dbReference type="NCBI Taxonomy" id="2029982"/>
    <lineage>
        <taxon>Bacteria</taxon>
        <taxon>Pseudomonadati</taxon>
        <taxon>Pseudomonadota</taxon>
        <taxon>Gammaproteobacteria</taxon>
        <taxon>Cellvibrionales</taxon>
        <taxon>Spongiibacteraceae</taxon>
        <taxon>BD1-7 clade</taxon>
    </lineage>
</organism>
<gene>
    <name evidence="6" type="ORF">OPDIPICF_00031</name>
</gene>
<evidence type="ECO:0000259" key="5">
    <source>
        <dbReference type="PROSITE" id="PS50850"/>
    </source>
</evidence>
<dbReference type="Proteomes" id="UP000441399">
    <property type="component" value="Unassembled WGS sequence"/>
</dbReference>
<dbReference type="InterPro" id="IPR036259">
    <property type="entry name" value="MFS_trans_sf"/>
</dbReference>
<dbReference type="EMBL" id="CACSIO010000001">
    <property type="protein sequence ID" value="CAA0078725.1"/>
    <property type="molecule type" value="Genomic_DNA"/>
</dbReference>
<feature type="transmembrane region" description="Helical" evidence="4">
    <location>
        <begin position="348"/>
        <end position="371"/>
    </location>
</feature>
<feature type="transmembrane region" description="Helical" evidence="4">
    <location>
        <begin position="110"/>
        <end position="134"/>
    </location>
</feature>
<proteinExistence type="predicted"/>
<evidence type="ECO:0000313" key="7">
    <source>
        <dbReference type="Proteomes" id="UP000441399"/>
    </source>
</evidence>
<dbReference type="PROSITE" id="PS50850">
    <property type="entry name" value="MFS"/>
    <property type="match status" value="1"/>
</dbReference>
<feature type="transmembrane region" description="Helical" evidence="4">
    <location>
        <begin position="51"/>
        <end position="72"/>
    </location>
</feature>
<evidence type="ECO:0000256" key="1">
    <source>
        <dbReference type="ARBA" id="ARBA00022692"/>
    </source>
</evidence>
<feature type="transmembrane region" description="Helical" evidence="4">
    <location>
        <begin position="84"/>
        <end position="104"/>
    </location>
</feature>
<feature type="domain" description="Major facilitator superfamily (MFS) profile" evidence="5">
    <location>
        <begin position="12"/>
        <end position="402"/>
    </location>
</feature>
<keyword evidence="2 4" id="KW-1133">Transmembrane helix</keyword>
<feature type="transmembrane region" description="Helical" evidence="4">
    <location>
        <begin position="318"/>
        <end position="336"/>
    </location>
</feature>
<evidence type="ECO:0000256" key="2">
    <source>
        <dbReference type="ARBA" id="ARBA00022989"/>
    </source>
</evidence>
<evidence type="ECO:0000256" key="4">
    <source>
        <dbReference type="SAM" id="Phobius"/>
    </source>
</evidence>
<protein>
    <recommendedName>
        <fullName evidence="5">Major facilitator superfamily (MFS) profile domain-containing protein</fullName>
    </recommendedName>
</protein>
<keyword evidence="3 4" id="KW-0472">Membrane</keyword>
<feature type="transmembrane region" description="Helical" evidence="4">
    <location>
        <begin position="377"/>
        <end position="397"/>
    </location>
</feature>
<dbReference type="OrthoDB" id="9781156at2"/>
<feature type="transmembrane region" description="Helical" evidence="4">
    <location>
        <begin position="146"/>
        <end position="172"/>
    </location>
</feature>
<sequence length="405" mass="45325">MNESKGQFRWGLFHSLIAIAFVDGVNIALIYPMMPHVIMLAAQNLPALSNVNAYTIIIAGFSFLNLIGLWFFLWALRYFALKKLLALAVWIGVVGYAICLMGFYRDSYLLIVVSRVVLGLSTGGMVLTQVYLFFRRVETTEKALQLSLINTFSNVGVVAAPAVTLVAFHLFPQTSLRYAFPFLLPLMVLLAVALTLPVTRFPVREASEFRLFDRHIQAGLNWRNHSLRKVVVYSVIMLCLGAMIQTGPFTLEKYLGLGTLQITYIYGALALGTFVGFKVYAFLLRRMPLEKIIKSVLIVLSIHFFYCIFIPVKIAIAIAMVLIPTAFLALNASLITEIMETSSDKQRLFWICIIDIVGVVSMVLSSLFAVYLVDLSYHRLAALLLIFMLMALVAYAATGQRQSNQ</sequence>
<dbReference type="SUPFAM" id="SSF103473">
    <property type="entry name" value="MFS general substrate transporter"/>
    <property type="match status" value="1"/>
</dbReference>
<dbReference type="InterPro" id="IPR020846">
    <property type="entry name" value="MFS_dom"/>
</dbReference>
<feature type="transmembrane region" description="Helical" evidence="4">
    <location>
        <begin position="263"/>
        <end position="283"/>
    </location>
</feature>
<dbReference type="AlphaFoldDB" id="A0A5S9MQ31"/>
<feature type="transmembrane region" description="Helical" evidence="4">
    <location>
        <begin position="295"/>
        <end position="312"/>
    </location>
</feature>
<reference evidence="6 7" key="1">
    <citation type="submission" date="2019-11" db="EMBL/GenBank/DDBJ databases">
        <authorList>
            <person name="Holert J."/>
        </authorList>
    </citation>
    <scope>NUCLEOTIDE SEQUENCE [LARGE SCALE GENOMIC DNA]</scope>
    <source>
        <strain evidence="6">SB11_3</strain>
    </source>
</reference>
<accession>A0A5S9MQ31</accession>
<keyword evidence="1 4" id="KW-0812">Transmembrane</keyword>
<evidence type="ECO:0000313" key="6">
    <source>
        <dbReference type="EMBL" id="CAA0078725.1"/>
    </source>
</evidence>